<name>A0A8A4ZEL0_9MICO</name>
<gene>
    <name evidence="2" type="ORF">J4E96_17000</name>
</gene>
<dbReference type="SUPFAM" id="SSF140453">
    <property type="entry name" value="EsxAB dimer-like"/>
    <property type="match status" value="1"/>
</dbReference>
<evidence type="ECO:0000313" key="2">
    <source>
        <dbReference type="EMBL" id="QTE28986.1"/>
    </source>
</evidence>
<dbReference type="Proteomes" id="UP000663937">
    <property type="component" value="Chromosome"/>
</dbReference>
<dbReference type="RefSeq" id="WP_227423246.1">
    <property type="nucleotide sequence ID" value="NZ_CP071868.1"/>
</dbReference>
<evidence type="ECO:0000313" key="3">
    <source>
        <dbReference type="Proteomes" id="UP000663937"/>
    </source>
</evidence>
<reference evidence="2" key="1">
    <citation type="submission" date="2021-03" db="EMBL/GenBank/DDBJ databases">
        <title>Pengzhenrongella sicca gen. nov., sp. nov., a new member of suborder Micrococcineae isolated from High-Arctic tundra soil.</title>
        <authorList>
            <person name="Peng F."/>
        </authorList>
    </citation>
    <scope>NUCLEOTIDE SEQUENCE</scope>
    <source>
        <strain evidence="2">LRZ-2</strain>
    </source>
</reference>
<proteinExistence type="predicted"/>
<evidence type="ECO:0000256" key="1">
    <source>
        <dbReference type="SAM" id="MobiDB-lite"/>
    </source>
</evidence>
<dbReference type="Gene3D" id="1.10.287.1060">
    <property type="entry name" value="ESAT-6-like"/>
    <property type="match status" value="1"/>
</dbReference>
<dbReference type="InterPro" id="IPR036689">
    <property type="entry name" value="ESAT-6-like_sf"/>
</dbReference>
<dbReference type="KEGG" id="psic:J4E96_17000"/>
<sequence>MARLGMDVDAVERIGNGLQSDADQLASLTSKIDATVRRLVGAWHGRDASDFVESSWPQHRASLGQVRAQIAGLGQAALNNATEQRGASGETSGGGAVSRQPGETDNGSWWLNRAGQVHGGTELIFGLGAEYEMPPVFGKLGKFLGGVGIATATVDGAQAYLEGDWGRLGGAGVDLGLAAAGLVAAPQVAVGFAAFGVAKAVIDASIPYSAQSQDQLLDYQAKRMFGTTDLSPSQANQLAEHYSGPLGPVNMISDKVNESTDEAVEMVGGVVRNGTEGITSIWNWATGH</sequence>
<dbReference type="AlphaFoldDB" id="A0A8A4ZEL0"/>
<evidence type="ECO:0008006" key="4">
    <source>
        <dbReference type="Google" id="ProtNLM"/>
    </source>
</evidence>
<dbReference type="EMBL" id="CP071868">
    <property type="protein sequence ID" value="QTE28986.1"/>
    <property type="molecule type" value="Genomic_DNA"/>
</dbReference>
<organism evidence="2 3">
    <name type="scientific">Pengzhenrongella sicca</name>
    <dbReference type="NCBI Taxonomy" id="2819238"/>
    <lineage>
        <taxon>Bacteria</taxon>
        <taxon>Bacillati</taxon>
        <taxon>Actinomycetota</taxon>
        <taxon>Actinomycetes</taxon>
        <taxon>Micrococcales</taxon>
        <taxon>Pengzhenrongella</taxon>
    </lineage>
</organism>
<accession>A0A8A4ZEL0</accession>
<keyword evidence="3" id="KW-1185">Reference proteome</keyword>
<protein>
    <recommendedName>
        <fullName evidence="4">WXG100 family type VII secretion target</fullName>
    </recommendedName>
</protein>
<feature type="region of interest" description="Disordered" evidence="1">
    <location>
        <begin position="83"/>
        <end position="105"/>
    </location>
</feature>